<dbReference type="PANTHER" id="PTHR43046:SF14">
    <property type="entry name" value="MUTT_NUDIX FAMILY PROTEIN"/>
    <property type="match status" value="1"/>
</dbReference>
<dbReference type="Pfam" id="PF00293">
    <property type="entry name" value="NUDIX"/>
    <property type="match status" value="1"/>
</dbReference>
<dbReference type="EMBL" id="LT607750">
    <property type="protein sequence ID" value="SCG41175.1"/>
    <property type="molecule type" value="Genomic_DNA"/>
</dbReference>
<dbReference type="Proteomes" id="UP000198217">
    <property type="component" value="Chromosome I"/>
</dbReference>
<dbReference type="InterPro" id="IPR015797">
    <property type="entry name" value="NUDIX_hydrolase-like_dom_sf"/>
</dbReference>
<organism evidence="4 5">
    <name type="scientific">Micromonospora echinaurantiaca</name>
    <dbReference type="NCBI Taxonomy" id="47857"/>
    <lineage>
        <taxon>Bacteria</taxon>
        <taxon>Bacillati</taxon>
        <taxon>Actinomycetota</taxon>
        <taxon>Actinomycetes</taxon>
        <taxon>Micromonosporales</taxon>
        <taxon>Micromonosporaceae</taxon>
        <taxon>Micromonospora</taxon>
    </lineage>
</organism>
<dbReference type="InterPro" id="IPR000086">
    <property type="entry name" value="NUDIX_hydrolase_dom"/>
</dbReference>
<gene>
    <name evidence="4" type="ORF">GA0070609_0991</name>
</gene>
<dbReference type="AlphaFoldDB" id="A0A1C5H562"/>
<protein>
    <submittedName>
        <fullName evidence="4">ADP-ribose pyrophosphatase YjhB, NUDIX family</fullName>
    </submittedName>
</protein>
<evidence type="ECO:0000259" key="3">
    <source>
        <dbReference type="PROSITE" id="PS51462"/>
    </source>
</evidence>
<feature type="domain" description="Nudix hydrolase" evidence="3">
    <location>
        <begin position="34"/>
        <end position="165"/>
    </location>
</feature>
<dbReference type="InterPro" id="IPR020084">
    <property type="entry name" value="NUDIX_hydrolase_CS"/>
</dbReference>
<name>A0A1C5H562_9ACTN</name>
<keyword evidence="5" id="KW-1185">Reference proteome</keyword>
<evidence type="ECO:0000256" key="1">
    <source>
        <dbReference type="ARBA" id="ARBA00001946"/>
    </source>
</evidence>
<dbReference type="GO" id="GO:0016787">
    <property type="term" value="F:hydrolase activity"/>
    <property type="evidence" value="ECO:0007669"/>
    <property type="project" value="UniProtKB-KW"/>
</dbReference>
<dbReference type="Gene3D" id="3.90.79.10">
    <property type="entry name" value="Nucleoside Triphosphate Pyrophosphohydrolase"/>
    <property type="match status" value="1"/>
</dbReference>
<dbReference type="SUPFAM" id="SSF55811">
    <property type="entry name" value="Nudix"/>
    <property type="match status" value="1"/>
</dbReference>
<dbReference type="PROSITE" id="PS51462">
    <property type="entry name" value="NUDIX"/>
    <property type="match status" value="1"/>
</dbReference>
<accession>A0A1C5H562</accession>
<evidence type="ECO:0000313" key="5">
    <source>
        <dbReference type="Proteomes" id="UP000198217"/>
    </source>
</evidence>
<proteinExistence type="predicted"/>
<dbReference type="PROSITE" id="PS00893">
    <property type="entry name" value="NUDIX_BOX"/>
    <property type="match status" value="1"/>
</dbReference>
<comment type="cofactor">
    <cofactor evidence="1">
        <name>Mg(2+)</name>
        <dbReference type="ChEBI" id="CHEBI:18420"/>
    </cofactor>
</comment>
<dbReference type="PANTHER" id="PTHR43046">
    <property type="entry name" value="GDP-MANNOSE MANNOSYL HYDROLASE"/>
    <property type="match status" value="1"/>
</dbReference>
<evidence type="ECO:0000313" key="4">
    <source>
        <dbReference type="EMBL" id="SCG41175.1"/>
    </source>
</evidence>
<dbReference type="RefSeq" id="WP_088992687.1">
    <property type="nucleotide sequence ID" value="NZ_LT607750.1"/>
</dbReference>
<sequence length="180" mass="19494">MIPRSRATGRAVAYQVFYRLPLPLRRRLVRLAVPKYIVGAVTLVHDAEAEGAGRLLLLRQPPGNGWTLPAGLLQRGEAPVVGAARELFEESGIRLSPRQLTPAVPNAVVHAKGWVDVVFTAEVPASTTELTVDGAEVFEAAWHPLDDLPRLTWPTARLLAYYGIGPLAGQFPPPVPDTTP</sequence>
<keyword evidence="2" id="KW-0378">Hydrolase</keyword>
<reference evidence="4 5" key="1">
    <citation type="submission" date="2016-06" db="EMBL/GenBank/DDBJ databases">
        <authorList>
            <person name="Kjaerup R.B."/>
            <person name="Dalgaard T.S."/>
            <person name="Juul-Madsen H.R."/>
        </authorList>
    </citation>
    <scope>NUCLEOTIDE SEQUENCE [LARGE SCALE GENOMIC DNA]</scope>
    <source>
        <strain evidence="4 5">DSM 43904</strain>
    </source>
</reference>
<evidence type="ECO:0000256" key="2">
    <source>
        <dbReference type="ARBA" id="ARBA00022801"/>
    </source>
</evidence>
<dbReference type="CDD" id="cd02883">
    <property type="entry name" value="NUDIX_Hydrolase"/>
    <property type="match status" value="1"/>
</dbReference>